<feature type="transmembrane region" description="Helical" evidence="1">
    <location>
        <begin position="34"/>
        <end position="50"/>
    </location>
</feature>
<proteinExistence type="predicted"/>
<evidence type="ECO:0000256" key="1">
    <source>
        <dbReference type="SAM" id="Phobius"/>
    </source>
</evidence>
<evidence type="ECO:0008006" key="4">
    <source>
        <dbReference type="Google" id="ProtNLM"/>
    </source>
</evidence>
<reference evidence="3" key="1">
    <citation type="submission" date="2016-07" db="EMBL/GenBank/DDBJ databases">
        <title>Phaeobacter portensis sp. nov., a tropodithietic acid producing bacterium isolated from a German harbor.</title>
        <authorList>
            <person name="Freese H.M."/>
            <person name="Bunk B."/>
            <person name="Breider S."/>
            <person name="Brinkhoff T."/>
        </authorList>
    </citation>
    <scope>NUCLEOTIDE SEQUENCE [LARGE SCALE GENOMIC DNA]</scope>
    <source>
        <strain evidence="3">P97</strain>
    </source>
</reference>
<keyword evidence="1" id="KW-1133">Transmembrane helix</keyword>
<gene>
    <name evidence="2" type="ORF">PhaeoP97_02497</name>
</gene>
<dbReference type="RefSeq" id="WP_072505303.1">
    <property type="nucleotide sequence ID" value="NZ_CP016364.1"/>
</dbReference>
<dbReference type="STRING" id="1844006.PhaeoP97_02497"/>
<organism evidence="2 3">
    <name type="scientific">Phaeobacter porticola</name>
    <dbReference type="NCBI Taxonomy" id="1844006"/>
    <lineage>
        <taxon>Bacteria</taxon>
        <taxon>Pseudomonadati</taxon>
        <taxon>Pseudomonadota</taxon>
        <taxon>Alphaproteobacteria</taxon>
        <taxon>Rhodobacterales</taxon>
        <taxon>Roseobacteraceae</taxon>
        <taxon>Phaeobacter</taxon>
    </lineage>
</organism>
<dbReference type="KEGG" id="php:PhaeoP97_02497"/>
<sequence length="73" mass="7842">MDTDLALVLGLLLAFLAIPALLSAASDRRAPRVSAVFLVFAVGLLLYAFSTKSGGYQIEDIPKAIFRVIGRFT</sequence>
<dbReference type="AlphaFoldDB" id="A0A1L3I772"/>
<evidence type="ECO:0000313" key="2">
    <source>
        <dbReference type="EMBL" id="APG47882.1"/>
    </source>
</evidence>
<dbReference type="Proteomes" id="UP000183859">
    <property type="component" value="Chromosome"/>
</dbReference>
<name>A0A1L3I772_9RHOB</name>
<keyword evidence="3" id="KW-1185">Reference proteome</keyword>
<keyword evidence="1" id="KW-0812">Transmembrane</keyword>
<protein>
    <recommendedName>
        <fullName evidence="4">50S ribosomal protein L35</fullName>
    </recommendedName>
</protein>
<dbReference type="EMBL" id="CP016364">
    <property type="protein sequence ID" value="APG47882.1"/>
    <property type="molecule type" value="Genomic_DNA"/>
</dbReference>
<keyword evidence="1" id="KW-0472">Membrane</keyword>
<evidence type="ECO:0000313" key="3">
    <source>
        <dbReference type="Proteomes" id="UP000183859"/>
    </source>
</evidence>
<accession>A0A1L3I772</accession>